<dbReference type="EMBL" id="AAVP02000020">
    <property type="protein sequence ID" value="EDK23164.1"/>
    <property type="molecule type" value="Genomic_DNA"/>
</dbReference>
<name>A5KQX2_9FIRM</name>
<reference evidence="1 2" key="2">
    <citation type="submission" date="2007-04" db="EMBL/GenBank/DDBJ databases">
        <title>Draft genome sequence of Ruminococcus torques (ATCC 27756).</title>
        <authorList>
            <person name="Sudarsanam P."/>
            <person name="Ley R."/>
            <person name="Guruge J."/>
            <person name="Turnbaugh P.J."/>
            <person name="Mahowald M."/>
            <person name="Liep D."/>
            <person name="Gordon J."/>
        </authorList>
    </citation>
    <scope>NUCLEOTIDE SEQUENCE [LARGE SCALE GENOMIC DNA]</scope>
    <source>
        <strain evidence="1 2">ATCC 27756</strain>
    </source>
</reference>
<dbReference type="PaxDb" id="411460-RUMTOR_02664"/>
<sequence length="44" mass="5155">MGSHPAICKLKCELKHEIKYLKRTSSFCIYIYMEKEGVFICGKK</sequence>
<evidence type="ECO:0000313" key="2">
    <source>
        <dbReference type="Proteomes" id="UP000003577"/>
    </source>
</evidence>
<proteinExistence type="predicted"/>
<dbReference type="AlphaFoldDB" id="A5KQX2"/>
<dbReference type="HOGENOM" id="CLU_3221650_0_0_9"/>
<evidence type="ECO:0000313" key="1">
    <source>
        <dbReference type="EMBL" id="EDK23164.1"/>
    </source>
</evidence>
<protein>
    <submittedName>
        <fullName evidence="1">Uncharacterized protein</fullName>
    </submittedName>
</protein>
<organism evidence="1 2">
    <name type="scientific">[Ruminococcus] torques ATCC 27756</name>
    <dbReference type="NCBI Taxonomy" id="411460"/>
    <lineage>
        <taxon>Bacteria</taxon>
        <taxon>Bacillati</taxon>
        <taxon>Bacillota</taxon>
        <taxon>Clostridia</taxon>
        <taxon>Lachnospirales</taxon>
        <taxon>Lachnospiraceae</taxon>
        <taxon>Mediterraneibacter</taxon>
    </lineage>
</organism>
<comment type="caution">
    <text evidence="1">The sequence shown here is derived from an EMBL/GenBank/DDBJ whole genome shotgun (WGS) entry which is preliminary data.</text>
</comment>
<reference evidence="1 2" key="1">
    <citation type="submission" date="2007-03" db="EMBL/GenBank/DDBJ databases">
        <authorList>
            <person name="Fulton L."/>
            <person name="Clifton S."/>
            <person name="Fulton B."/>
            <person name="Xu J."/>
            <person name="Minx P."/>
            <person name="Pepin K.H."/>
            <person name="Johnson M."/>
            <person name="Thiruvilangam P."/>
            <person name="Bhonagiri V."/>
            <person name="Nash W.E."/>
            <person name="Mardis E.R."/>
            <person name="Wilson R.K."/>
        </authorList>
    </citation>
    <scope>NUCLEOTIDE SEQUENCE [LARGE SCALE GENOMIC DNA]</scope>
    <source>
        <strain evidence="1 2">ATCC 27756</strain>
    </source>
</reference>
<accession>A5KQX2</accession>
<dbReference type="Proteomes" id="UP000003577">
    <property type="component" value="Unassembled WGS sequence"/>
</dbReference>
<gene>
    <name evidence="1" type="ORF">RUMTOR_02664</name>
</gene>